<dbReference type="AlphaFoldDB" id="K3WEE1"/>
<reference evidence="3" key="2">
    <citation type="submission" date="2010-04" db="EMBL/GenBank/DDBJ databases">
        <authorList>
            <person name="Buell R."/>
            <person name="Hamilton J."/>
            <person name="Hostetler J."/>
        </authorList>
    </citation>
    <scope>NUCLEOTIDE SEQUENCE [LARGE SCALE GENOMIC DNA]</scope>
    <source>
        <strain evidence="3">DAOM:BR144</strain>
    </source>
</reference>
<feature type="signal peptide" evidence="1">
    <location>
        <begin position="1"/>
        <end position="24"/>
    </location>
</feature>
<dbReference type="Proteomes" id="UP000019132">
    <property type="component" value="Unassembled WGS sequence"/>
</dbReference>
<accession>K3WEE1</accession>
<dbReference type="STRING" id="431595.K3WEE1"/>
<reference evidence="2" key="3">
    <citation type="submission" date="2015-02" db="UniProtKB">
        <authorList>
            <consortium name="EnsemblProtists"/>
        </authorList>
    </citation>
    <scope>IDENTIFICATION</scope>
    <source>
        <strain evidence="2">DAOM BR144</strain>
    </source>
</reference>
<keyword evidence="3" id="KW-1185">Reference proteome</keyword>
<organism evidence="2 3">
    <name type="scientific">Globisporangium ultimum (strain ATCC 200006 / CBS 805.95 / DAOM BR144)</name>
    <name type="common">Pythium ultimum</name>
    <dbReference type="NCBI Taxonomy" id="431595"/>
    <lineage>
        <taxon>Eukaryota</taxon>
        <taxon>Sar</taxon>
        <taxon>Stramenopiles</taxon>
        <taxon>Oomycota</taxon>
        <taxon>Peronosporomycetes</taxon>
        <taxon>Pythiales</taxon>
        <taxon>Pythiaceae</taxon>
        <taxon>Globisporangium</taxon>
    </lineage>
</organism>
<proteinExistence type="predicted"/>
<reference evidence="3" key="1">
    <citation type="journal article" date="2010" name="Genome Biol.">
        <title>Genome sequence of the necrotrophic plant pathogen Pythium ultimum reveals original pathogenicity mechanisms and effector repertoire.</title>
        <authorList>
            <person name="Levesque C.A."/>
            <person name="Brouwer H."/>
            <person name="Cano L."/>
            <person name="Hamilton J.P."/>
            <person name="Holt C."/>
            <person name="Huitema E."/>
            <person name="Raffaele S."/>
            <person name="Robideau G.P."/>
            <person name="Thines M."/>
            <person name="Win J."/>
            <person name="Zerillo M.M."/>
            <person name="Beakes G.W."/>
            <person name="Boore J.L."/>
            <person name="Busam D."/>
            <person name="Dumas B."/>
            <person name="Ferriera S."/>
            <person name="Fuerstenberg S.I."/>
            <person name="Gachon C.M."/>
            <person name="Gaulin E."/>
            <person name="Govers F."/>
            <person name="Grenville-Briggs L."/>
            <person name="Horner N."/>
            <person name="Hostetler J."/>
            <person name="Jiang R.H."/>
            <person name="Johnson J."/>
            <person name="Krajaejun T."/>
            <person name="Lin H."/>
            <person name="Meijer H.J."/>
            <person name="Moore B."/>
            <person name="Morris P."/>
            <person name="Phuntmart V."/>
            <person name="Puiu D."/>
            <person name="Shetty J."/>
            <person name="Stajich J.E."/>
            <person name="Tripathy S."/>
            <person name="Wawra S."/>
            <person name="van West P."/>
            <person name="Whitty B.R."/>
            <person name="Coutinho P.M."/>
            <person name="Henrissat B."/>
            <person name="Martin F."/>
            <person name="Thomas P.D."/>
            <person name="Tyler B.M."/>
            <person name="De Vries R.P."/>
            <person name="Kamoun S."/>
            <person name="Yandell M."/>
            <person name="Tisserat N."/>
            <person name="Buell C.R."/>
        </authorList>
    </citation>
    <scope>NUCLEOTIDE SEQUENCE</scope>
    <source>
        <strain evidence="3">DAOM:BR144</strain>
    </source>
</reference>
<dbReference type="InParanoid" id="K3WEE1"/>
<name>K3WEE1_GLOUD</name>
<dbReference type="EnsemblProtists" id="PYU1_T003332">
    <property type="protein sequence ID" value="PYU1_T003332"/>
    <property type="gene ID" value="PYU1_G003322"/>
</dbReference>
<dbReference type="VEuPathDB" id="FungiDB:PYU1_G003322"/>
<feature type="chain" id="PRO_5003867863" evidence="1">
    <location>
        <begin position="25"/>
        <end position="353"/>
    </location>
</feature>
<evidence type="ECO:0000313" key="3">
    <source>
        <dbReference type="Proteomes" id="UP000019132"/>
    </source>
</evidence>
<keyword evidence="1" id="KW-0732">Signal</keyword>
<evidence type="ECO:0000313" key="2">
    <source>
        <dbReference type="EnsemblProtists" id="PYU1_T003332"/>
    </source>
</evidence>
<dbReference type="EMBL" id="GL376603">
    <property type="status" value="NOT_ANNOTATED_CDS"/>
    <property type="molecule type" value="Genomic_DNA"/>
</dbReference>
<dbReference type="eggNOG" id="ENOG502TFA1">
    <property type="taxonomic scope" value="Eukaryota"/>
</dbReference>
<dbReference type="HOGENOM" id="CLU_786663_0_0_1"/>
<protein>
    <submittedName>
        <fullName evidence="2">Uncharacterized protein</fullName>
    </submittedName>
</protein>
<sequence length="353" mass="38883">MNDFMFLRCCLKNLLLAFIKGTLGDHGEVCMSTCDAEDLCTLAFQLATALSTSVPAALQCANLFVSANVVSLSGDINKVKEDPVYSSCLLLAMQLQNMYEQIGGPNEKAPHLSLPEFDYSAVKRSNTFKNASTETLDRSDGTTPFVQALFEKMLMSIEDSSNRSASLDFVMLSQSTWELIHEIEGNEGQSSSLSPLESTSIFGKLMYQLVASKRSRLDDPEFGAVDAATPTTALKKTFPSDAKRKLMNQFYKKYCACLGLKASPTSLHRIMKHFGQCTIGTFPVTMLMILGEFCTEKETIAFLSSVWMSRSVSFLWPTAMSSTSSNHDEGTALSVFSDIAVAVEYILRCEYPQ</sequence>
<evidence type="ECO:0000256" key="1">
    <source>
        <dbReference type="SAM" id="SignalP"/>
    </source>
</evidence>